<comment type="caution">
    <text evidence="1">The sequence shown here is derived from an EMBL/GenBank/DDBJ whole genome shotgun (WGS) entry which is preliminary data.</text>
</comment>
<name>A0ABV0PNQ9_9TELE</name>
<accession>A0ABV0PNQ9</accession>
<proteinExistence type="predicted"/>
<feature type="non-terminal residue" evidence="1">
    <location>
        <position position="1"/>
    </location>
</feature>
<dbReference type="Proteomes" id="UP001476798">
    <property type="component" value="Unassembled WGS sequence"/>
</dbReference>
<evidence type="ECO:0000313" key="1">
    <source>
        <dbReference type="EMBL" id="MEQ2185046.1"/>
    </source>
</evidence>
<dbReference type="EMBL" id="JAHRIO010080952">
    <property type="protein sequence ID" value="MEQ2185046.1"/>
    <property type="molecule type" value="Genomic_DNA"/>
</dbReference>
<organism evidence="1 2">
    <name type="scientific">Goodea atripinnis</name>
    <dbReference type="NCBI Taxonomy" id="208336"/>
    <lineage>
        <taxon>Eukaryota</taxon>
        <taxon>Metazoa</taxon>
        <taxon>Chordata</taxon>
        <taxon>Craniata</taxon>
        <taxon>Vertebrata</taxon>
        <taxon>Euteleostomi</taxon>
        <taxon>Actinopterygii</taxon>
        <taxon>Neopterygii</taxon>
        <taxon>Teleostei</taxon>
        <taxon>Neoteleostei</taxon>
        <taxon>Acanthomorphata</taxon>
        <taxon>Ovalentaria</taxon>
        <taxon>Atherinomorphae</taxon>
        <taxon>Cyprinodontiformes</taxon>
        <taxon>Goodeidae</taxon>
        <taxon>Goodea</taxon>
    </lineage>
</organism>
<reference evidence="1 2" key="1">
    <citation type="submission" date="2021-06" db="EMBL/GenBank/DDBJ databases">
        <authorList>
            <person name="Palmer J.M."/>
        </authorList>
    </citation>
    <scope>NUCLEOTIDE SEQUENCE [LARGE SCALE GENOMIC DNA]</scope>
    <source>
        <strain evidence="1 2">GA_2019</strain>
        <tissue evidence="1">Muscle</tissue>
    </source>
</reference>
<sequence length="165" mass="17291">LIPRRLGFRFSVVSSSFLGEAGCGAQSRCHSQTAELCQLGNTWLGLCCSALVYRRFPLCLSGISETARKPTVEKGSSSLRKGEAIFSSADVEGAQAGLLDCGHRSAVSLSRGGEDTGSADLIKPLLFLLPELTLVGSSVKATTSHSEMTAVNDPPALCNFSAARP</sequence>
<evidence type="ECO:0000313" key="2">
    <source>
        <dbReference type="Proteomes" id="UP001476798"/>
    </source>
</evidence>
<protein>
    <submittedName>
        <fullName evidence="1">Uncharacterized protein</fullName>
    </submittedName>
</protein>
<gene>
    <name evidence="1" type="ORF">GOODEAATRI_014188</name>
</gene>
<keyword evidence="2" id="KW-1185">Reference proteome</keyword>